<dbReference type="Gene3D" id="3.40.50.1820">
    <property type="entry name" value="alpha/beta hydrolase"/>
    <property type="match status" value="1"/>
</dbReference>
<accession>A0A6I4TD72</accession>
<keyword evidence="5" id="KW-1185">Reference proteome</keyword>
<dbReference type="GO" id="GO:0005737">
    <property type="term" value="C:cytoplasm"/>
    <property type="evidence" value="ECO:0007669"/>
    <property type="project" value="InterPro"/>
</dbReference>
<protein>
    <recommendedName>
        <fullName evidence="1">Proline iminopeptidase</fullName>
    </recommendedName>
</protein>
<dbReference type="InterPro" id="IPR000073">
    <property type="entry name" value="AB_hydrolase_1"/>
</dbReference>
<dbReference type="InterPro" id="IPR029058">
    <property type="entry name" value="AB_hydrolase_fold"/>
</dbReference>
<reference evidence="4 5" key="1">
    <citation type="submission" date="2019-12" db="EMBL/GenBank/DDBJ databases">
        <title>Genomic-based taxomic classification of the family Erythrobacteraceae.</title>
        <authorList>
            <person name="Xu L."/>
        </authorList>
    </citation>
    <scope>NUCLEOTIDE SEQUENCE [LARGE SCALE GENOMIC DNA]</scope>
    <source>
        <strain evidence="4 5">100921-2</strain>
    </source>
</reference>
<evidence type="ECO:0000259" key="2">
    <source>
        <dbReference type="Pfam" id="PF00561"/>
    </source>
</evidence>
<dbReference type="InterPro" id="IPR013595">
    <property type="entry name" value="Pept_S33_TAP-like_C"/>
</dbReference>
<organism evidence="4 5">
    <name type="scientific">Tsuneonella aeria</name>
    <dbReference type="NCBI Taxonomy" id="1837929"/>
    <lineage>
        <taxon>Bacteria</taxon>
        <taxon>Pseudomonadati</taxon>
        <taxon>Pseudomonadota</taxon>
        <taxon>Alphaproteobacteria</taxon>
        <taxon>Sphingomonadales</taxon>
        <taxon>Erythrobacteraceae</taxon>
        <taxon>Tsuneonella</taxon>
    </lineage>
</organism>
<keyword evidence="4" id="KW-0378">Hydrolase</keyword>
<dbReference type="RefSeq" id="WP_160610467.1">
    <property type="nucleotide sequence ID" value="NZ_WTZA01000001.1"/>
</dbReference>
<feature type="domain" description="Peptidase S33 tripeptidyl aminopeptidase-like C-terminal" evidence="3">
    <location>
        <begin position="376"/>
        <end position="463"/>
    </location>
</feature>
<feature type="domain" description="AB hydrolase-1" evidence="2">
    <location>
        <begin position="71"/>
        <end position="238"/>
    </location>
</feature>
<dbReference type="OrthoDB" id="613638at2"/>
<gene>
    <name evidence="4" type="ORF">GRI40_05805</name>
</gene>
<evidence type="ECO:0000313" key="4">
    <source>
        <dbReference type="EMBL" id="MXO74734.1"/>
    </source>
</evidence>
<dbReference type="SUPFAM" id="SSF53474">
    <property type="entry name" value="alpha/beta-Hydrolases"/>
    <property type="match status" value="1"/>
</dbReference>
<dbReference type="AlphaFoldDB" id="A0A6I4TD72"/>
<evidence type="ECO:0000256" key="1">
    <source>
        <dbReference type="ARBA" id="ARBA00021843"/>
    </source>
</evidence>
<dbReference type="PANTHER" id="PTHR43722:SF1">
    <property type="entry name" value="PROLINE IMINOPEPTIDASE"/>
    <property type="match status" value="1"/>
</dbReference>
<evidence type="ECO:0000259" key="3">
    <source>
        <dbReference type="Pfam" id="PF08386"/>
    </source>
</evidence>
<dbReference type="Proteomes" id="UP000439522">
    <property type="component" value="Unassembled WGS sequence"/>
</dbReference>
<dbReference type="PANTHER" id="PTHR43722">
    <property type="entry name" value="PROLINE IMINOPEPTIDASE"/>
    <property type="match status" value="1"/>
</dbReference>
<proteinExistence type="predicted"/>
<dbReference type="GO" id="GO:0004177">
    <property type="term" value="F:aminopeptidase activity"/>
    <property type="evidence" value="ECO:0007669"/>
    <property type="project" value="UniProtKB-EC"/>
</dbReference>
<comment type="caution">
    <text evidence="4">The sequence shown here is derived from an EMBL/GenBank/DDBJ whole genome shotgun (WGS) entry which is preliminary data.</text>
</comment>
<evidence type="ECO:0000313" key="5">
    <source>
        <dbReference type="Proteomes" id="UP000439522"/>
    </source>
</evidence>
<dbReference type="Pfam" id="PF00561">
    <property type="entry name" value="Abhydrolase_1"/>
    <property type="match status" value="1"/>
</dbReference>
<dbReference type="GO" id="GO:0006508">
    <property type="term" value="P:proteolysis"/>
    <property type="evidence" value="ECO:0007669"/>
    <property type="project" value="InterPro"/>
</dbReference>
<name>A0A6I4TD72_9SPHN</name>
<dbReference type="Pfam" id="PF08386">
    <property type="entry name" value="Abhydrolase_4"/>
    <property type="match status" value="1"/>
</dbReference>
<sequence length="485" mass="51570">MFLATLAAAAAAAFQPAPCGLKDVPPDYERKHAVECGWVTVPRDHAEPAAKSIRLWTARIRGTGPEPRGEPVLFINGGPGIATVDSMLPYLEESKASALLREGRDLILFDQRGSGRSEEALCPDLASDLNAIALQGLGPAAQSGRERAAFAACRASLDAAGIDPGAYSTRATVHDMEAIRRAYGIERWNLAGISYGTLVALDAMRTTPASIRSVVLNSPYPPNSAAWAEQLTTVGAGFAAIDRECSAQPACRGRFGAVGAKLDETLARLEKTPIADGEKRITGRQFMRALWPLAVRSVTVKYVPLAIDRAHAGDDALVKKIVAAFGGGDSFGDYSPAQAHAIMCPESGRTADWFARARERFPVIAGEDPDDNWDTLCAAFRPGFVDPAFFAPVASDIPTLVYFGTFDPATPEIDAYQTVRLLSRATLVEVRGASHGPMVMDDCTLGIARTFLAAPERAVDRSCLAARPPIAFATDGLDALLAGTE</sequence>
<dbReference type="InterPro" id="IPR005944">
    <property type="entry name" value="Pro_iminopeptidase"/>
</dbReference>
<dbReference type="EMBL" id="WTZA01000001">
    <property type="protein sequence ID" value="MXO74734.1"/>
    <property type="molecule type" value="Genomic_DNA"/>
</dbReference>